<reference evidence="2 3" key="1">
    <citation type="submission" date="2019-06" db="EMBL/GenBank/DDBJ databases">
        <authorList>
            <person name="Rodrigo-Torres L."/>
            <person name="Arahal R. D."/>
            <person name="Lucena T."/>
        </authorList>
    </citation>
    <scope>NUCLEOTIDE SEQUENCE [LARGE SCALE GENOMIC DNA]</scope>
    <source>
        <strain evidence="2 3">SB0023/3</strain>
    </source>
</reference>
<gene>
    <name evidence="2" type="ORF">MET9862_03040</name>
</gene>
<dbReference type="EMBL" id="CABFPH010000041">
    <property type="protein sequence ID" value="VUD72441.1"/>
    <property type="molecule type" value="Genomic_DNA"/>
</dbReference>
<organism evidence="2 3">
    <name type="scientific">Methylobacterium symbioticum</name>
    <dbReference type="NCBI Taxonomy" id="2584084"/>
    <lineage>
        <taxon>Bacteria</taxon>
        <taxon>Pseudomonadati</taxon>
        <taxon>Pseudomonadota</taxon>
        <taxon>Alphaproteobacteria</taxon>
        <taxon>Hyphomicrobiales</taxon>
        <taxon>Methylobacteriaceae</taxon>
        <taxon>Methylobacterium</taxon>
    </lineage>
</organism>
<keyword evidence="3" id="KW-1185">Reference proteome</keyword>
<accession>A0A509EDX0</accession>
<dbReference type="SUPFAM" id="SSF55008">
    <property type="entry name" value="HMA, heavy metal-associated domain"/>
    <property type="match status" value="1"/>
</dbReference>
<protein>
    <recommendedName>
        <fullName evidence="1">HMA domain-containing protein</fullName>
    </recommendedName>
</protein>
<dbReference type="OrthoDB" id="9801832at2"/>
<dbReference type="RefSeq" id="WP_053622090.1">
    <property type="nucleotide sequence ID" value="NZ_CABFPH010000041.1"/>
</dbReference>
<dbReference type="Proteomes" id="UP000410984">
    <property type="component" value="Unassembled WGS sequence"/>
</dbReference>
<dbReference type="InterPro" id="IPR036163">
    <property type="entry name" value="HMA_dom_sf"/>
</dbReference>
<evidence type="ECO:0000313" key="3">
    <source>
        <dbReference type="Proteomes" id="UP000410984"/>
    </source>
</evidence>
<dbReference type="PROSITE" id="PS50846">
    <property type="entry name" value="HMA_2"/>
    <property type="match status" value="1"/>
</dbReference>
<sequence length="69" mass="7435">MRVYKVTGMTGDECERRIARAIMDQLGEDTVVRADSRTGEVRVDASADPQIVVFAIDGAGYSVDAVGED</sequence>
<name>A0A509EDX0_9HYPH</name>
<feature type="domain" description="HMA" evidence="1">
    <location>
        <begin position="1"/>
        <end position="64"/>
    </location>
</feature>
<evidence type="ECO:0000313" key="2">
    <source>
        <dbReference type="EMBL" id="VUD72441.1"/>
    </source>
</evidence>
<evidence type="ECO:0000259" key="1">
    <source>
        <dbReference type="PROSITE" id="PS50846"/>
    </source>
</evidence>
<dbReference type="CDD" id="cd00371">
    <property type="entry name" value="HMA"/>
    <property type="match status" value="1"/>
</dbReference>
<dbReference type="AlphaFoldDB" id="A0A509EDX0"/>
<dbReference type="GO" id="GO:0046872">
    <property type="term" value="F:metal ion binding"/>
    <property type="evidence" value="ECO:0007669"/>
    <property type="project" value="InterPro"/>
</dbReference>
<proteinExistence type="predicted"/>
<dbReference type="Gene3D" id="3.30.70.100">
    <property type="match status" value="1"/>
</dbReference>
<dbReference type="InterPro" id="IPR006121">
    <property type="entry name" value="HMA_dom"/>
</dbReference>